<feature type="region of interest" description="Disordered" evidence="1">
    <location>
        <begin position="53"/>
        <end position="73"/>
    </location>
</feature>
<feature type="non-terminal residue" evidence="2">
    <location>
        <position position="1"/>
    </location>
</feature>
<evidence type="ECO:0000256" key="1">
    <source>
        <dbReference type="SAM" id="MobiDB-lite"/>
    </source>
</evidence>
<dbReference type="Proteomes" id="UP001529510">
    <property type="component" value="Unassembled WGS sequence"/>
</dbReference>
<feature type="non-terminal residue" evidence="2">
    <location>
        <position position="73"/>
    </location>
</feature>
<evidence type="ECO:0000313" key="2">
    <source>
        <dbReference type="EMBL" id="KAL0191868.1"/>
    </source>
</evidence>
<evidence type="ECO:0008006" key="4">
    <source>
        <dbReference type="Google" id="ProtNLM"/>
    </source>
</evidence>
<proteinExistence type="predicted"/>
<keyword evidence="3" id="KW-1185">Reference proteome</keyword>
<organism evidence="2 3">
    <name type="scientific">Cirrhinus mrigala</name>
    <name type="common">Mrigala</name>
    <dbReference type="NCBI Taxonomy" id="683832"/>
    <lineage>
        <taxon>Eukaryota</taxon>
        <taxon>Metazoa</taxon>
        <taxon>Chordata</taxon>
        <taxon>Craniata</taxon>
        <taxon>Vertebrata</taxon>
        <taxon>Euteleostomi</taxon>
        <taxon>Actinopterygii</taxon>
        <taxon>Neopterygii</taxon>
        <taxon>Teleostei</taxon>
        <taxon>Ostariophysi</taxon>
        <taxon>Cypriniformes</taxon>
        <taxon>Cyprinidae</taxon>
        <taxon>Labeoninae</taxon>
        <taxon>Labeonini</taxon>
        <taxon>Cirrhinus</taxon>
    </lineage>
</organism>
<sequence>GEQEELWLQDAGLSPLVTGEEEDVDKAVLLSTLTKTQAAAVQRRIDSYTCSLRKRNKTPPRHVRDIFASPLAQ</sequence>
<evidence type="ECO:0000313" key="3">
    <source>
        <dbReference type="Proteomes" id="UP001529510"/>
    </source>
</evidence>
<dbReference type="AlphaFoldDB" id="A0ABD0R1Q0"/>
<comment type="caution">
    <text evidence="2">The sequence shown here is derived from an EMBL/GenBank/DDBJ whole genome shotgun (WGS) entry which is preliminary data.</text>
</comment>
<gene>
    <name evidence="2" type="ORF">M9458_014566</name>
</gene>
<accession>A0ABD0R1Q0</accession>
<dbReference type="EMBL" id="JAMKFB020000006">
    <property type="protein sequence ID" value="KAL0191868.1"/>
    <property type="molecule type" value="Genomic_DNA"/>
</dbReference>
<protein>
    <recommendedName>
        <fullName evidence="4">Rho GTPase activating protein 28</fullName>
    </recommendedName>
</protein>
<name>A0ABD0R1Q0_CIRMR</name>
<reference evidence="2 3" key="1">
    <citation type="submission" date="2024-05" db="EMBL/GenBank/DDBJ databases">
        <title>Genome sequencing and assembly of Indian major carp, Cirrhinus mrigala (Hamilton, 1822).</title>
        <authorList>
            <person name="Mohindra V."/>
            <person name="Chowdhury L.M."/>
            <person name="Lal K."/>
            <person name="Jena J.K."/>
        </authorList>
    </citation>
    <scope>NUCLEOTIDE SEQUENCE [LARGE SCALE GENOMIC DNA]</scope>
    <source>
        <strain evidence="2">CM1030</strain>
        <tissue evidence="2">Blood</tissue>
    </source>
</reference>